<name>A0A3M0K1B0_HIRRU</name>
<protein>
    <submittedName>
        <fullName evidence="2">Uncharacterized protein</fullName>
    </submittedName>
</protein>
<feature type="compositionally biased region" description="Low complexity" evidence="1">
    <location>
        <begin position="51"/>
        <end position="64"/>
    </location>
</feature>
<dbReference type="Proteomes" id="UP000269221">
    <property type="component" value="Unassembled WGS sequence"/>
</dbReference>
<proteinExistence type="predicted"/>
<evidence type="ECO:0000313" key="3">
    <source>
        <dbReference type="Proteomes" id="UP000269221"/>
    </source>
</evidence>
<dbReference type="AlphaFoldDB" id="A0A3M0K1B0"/>
<feature type="region of interest" description="Disordered" evidence="1">
    <location>
        <begin position="30"/>
        <end position="64"/>
    </location>
</feature>
<organism evidence="2 3">
    <name type="scientific">Hirundo rustica rustica</name>
    <dbReference type="NCBI Taxonomy" id="333673"/>
    <lineage>
        <taxon>Eukaryota</taxon>
        <taxon>Metazoa</taxon>
        <taxon>Chordata</taxon>
        <taxon>Craniata</taxon>
        <taxon>Vertebrata</taxon>
        <taxon>Euteleostomi</taxon>
        <taxon>Archelosauria</taxon>
        <taxon>Archosauria</taxon>
        <taxon>Dinosauria</taxon>
        <taxon>Saurischia</taxon>
        <taxon>Theropoda</taxon>
        <taxon>Coelurosauria</taxon>
        <taxon>Aves</taxon>
        <taxon>Neognathae</taxon>
        <taxon>Neoaves</taxon>
        <taxon>Telluraves</taxon>
        <taxon>Australaves</taxon>
        <taxon>Passeriformes</taxon>
        <taxon>Sylvioidea</taxon>
        <taxon>Hirundinidae</taxon>
        <taxon>Hirundo</taxon>
    </lineage>
</organism>
<dbReference type="EMBL" id="QRBI01000121">
    <property type="protein sequence ID" value="RMC06101.1"/>
    <property type="molecule type" value="Genomic_DNA"/>
</dbReference>
<accession>A0A3M0K1B0</accession>
<comment type="caution">
    <text evidence="2">The sequence shown here is derived from an EMBL/GenBank/DDBJ whole genome shotgun (WGS) entry which is preliminary data.</text>
</comment>
<sequence length="151" mass="16037">MLPKAESSDHIAAWAGPAVPAPPRCLRPCPASSSPAGGRAWPPEWSRASCPSSPGPSTGSAPATSVIRCRTARRTALSGEWSRGGLAVLWEQHSSFLFFRCGGFSRIGVRGCRQAPGEEDAWCPLFVRDIVIETPTVERVPPASTVPKRCG</sequence>
<gene>
    <name evidence="2" type="ORF">DUI87_17646</name>
</gene>
<evidence type="ECO:0000313" key="2">
    <source>
        <dbReference type="EMBL" id="RMC06101.1"/>
    </source>
</evidence>
<evidence type="ECO:0000256" key="1">
    <source>
        <dbReference type="SAM" id="MobiDB-lite"/>
    </source>
</evidence>
<reference evidence="2 3" key="1">
    <citation type="submission" date="2018-07" db="EMBL/GenBank/DDBJ databases">
        <title>A high quality draft genome assembly of the barn swallow (H. rustica rustica).</title>
        <authorList>
            <person name="Formenti G."/>
            <person name="Chiara M."/>
            <person name="Poveda L."/>
            <person name="Francoijs K.-J."/>
            <person name="Bonisoli-Alquati A."/>
            <person name="Canova L."/>
            <person name="Gianfranceschi L."/>
            <person name="Horner D.S."/>
            <person name="Saino N."/>
        </authorList>
    </citation>
    <scope>NUCLEOTIDE SEQUENCE [LARGE SCALE GENOMIC DNA]</scope>
    <source>
        <strain evidence="2">Chelidonia</strain>
        <tissue evidence="2">Blood</tissue>
    </source>
</reference>
<keyword evidence="3" id="KW-1185">Reference proteome</keyword>